<gene>
    <name evidence="3" type="ORF">H2O73_02180</name>
</gene>
<feature type="domain" description="Methyltransferase" evidence="2">
    <location>
        <begin position="43"/>
        <end position="132"/>
    </location>
</feature>
<dbReference type="SUPFAM" id="SSF53335">
    <property type="entry name" value="S-adenosyl-L-methionine-dependent methyltransferases"/>
    <property type="match status" value="1"/>
</dbReference>
<comment type="caution">
    <text evidence="3">The sequence shown here is derived from an EMBL/GenBank/DDBJ whole genome shotgun (WGS) entry which is preliminary data.</text>
</comment>
<dbReference type="CDD" id="cd02440">
    <property type="entry name" value="AdoMet_MTases"/>
    <property type="match status" value="1"/>
</dbReference>
<dbReference type="GO" id="GO:0008168">
    <property type="term" value="F:methyltransferase activity"/>
    <property type="evidence" value="ECO:0007669"/>
    <property type="project" value="UniProtKB-KW"/>
</dbReference>
<dbReference type="RefSeq" id="WP_182106065.1">
    <property type="nucleotide sequence ID" value="NZ_JACFYF010000001.1"/>
</dbReference>
<dbReference type="InterPro" id="IPR041698">
    <property type="entry name" value="Methyltransf_25"/>
</dbReference>
<dbReference type="PANTHER" id="PTHR43861">
    <property type="entry name" value="TRANS-ACONITATE 2-METHYLTRANSFERASE-RELATED"/>
    <property type="match status" value="1"/>
</dbReference>
<dbReference type="GO" id="GO:0032259">
    <property type="term" value="P:methylation"/>
    <property type="evidence" value="ECO:0007669"/>
    <property type="project" value="UniProtKB-KW"/>
</dbReference>
<reference evidence="3 4" key="1">
    <citation type="submission" date="2020-07" db="EMBL/GenBank/DDBJ databases">
        <title>Vibrio marinisediminis sp. nov., isolated from marine sediment.</title>
        <authorList>
            <person name="Ji X."/>
        </authorList>
    </citation>
    <scope>NUCLEOTIDE SEQUENCE [LARGE SCALE GENOMIC DNA]</scope>
    <source>
        <strain evidence="3 4">404</strain>
    </source>
</reference>
<evidence type="ECO:0000313" key="3">
    <source>
        <dbReference type="EMBL" id="MBA5761136.1"/>
    </source>
</evidence>
<keyword evidence="1 3" id="KW-0808">Transferase</keyword>
<organism evidence="3 4">
    <name type="scientific">Vibrio marinisediminis</name>
    <dbReference type="NCBI Taxonomy" id="2758441"/>
    <lineage>
        <taxon>Bacteria</taxon>
        <taxon>Pseudomonadati</taxon>
        <taxon>Pseudomonadota</taxon>
        <taxon>Gammaproteobacteria</taxon>
        <taxon>Vibrionales</taxon>
        <taxon>Vibrionaceae</taxon>
        <taxon>Vibrio</taxon>
    </lineage>
</organism>
<dbReference type="Gene3D" id="3.40.50.150">
    <property type="entry name" value="Vaccinia Virus protein VP39"/>
    <property type="match status" value="1"/>
</dbReference>
<dbReference type="AlphaFoldDB" id="A0A7W2IS56"/>
<evidence type="ECO:0000313" key="4">
    <source>
        <dbReference type="Proteomes" id="UP000571701"/>
    </source>
</evidence>
<evidence type="ECO:0000259" key="2">
    <source>
        <dbReference type="Pfam" id="PF13649"/>
    </source>
</evidence>
<dbReference type="InterPro" id="IPR029063">
    <property type="entry name" value="SAM-dependent_MTases_sf"/>
</dbReference>
<protein>
    <submittedName>
        <fullName evidence="3">Class I SAM-dependent methyltransferase</fullName>
    </submittedName>
</protein>
<name>A0A7W2IS56_9VIBR</name>
<keyword evidence="4" id="KW-1185">Reference proteome</keyword>
<dbReference type="Pfam" id="PF13649">
    <property type="entry name" value="Methyltransf_25"/>
    <property type="match status" value="1"/>
</dbReference>
<keyword evidence="3" id="KW-0489">Methyltransferase</keyword>
<accession>A0A7W2IS56</accession>
<sequence length="204" mass="23172">MVLKANYDAIASHWLCNRTHLPDQDQAMFEHFIALLPQHAQLLDLGCGSGEPIATMLASHGFNITGIDRSHMLLAHAQQILPKQTWLHAELEQFSPTQNYHGVVIWDSMFHLPREQHQPLLQKVYDCLLSNGVVILSSGGSHTHIPAFVDTMFEQEFFYDSYPIQELLNHCKQIGFELIAEQLVNKPDGKRDKGRLGVILRKPN</sequence>
<dbReference type="EMBL" id="JACFYF010000001">
    <property type="protein sequence ID" value="MBA5761136.1"/>
    <property type="molecule type" value="Genomic_DNA"/>
</dbReference>
<evidence type="ECO:0000256" key="1">
    <source>
        <dbReference type="ARBA" id="ARBA00022679"/>
    </source>
</evidence>
<dbReference type="Proteomes" id="UP000571701">
    <property type="component" value="Unassembled WGS sequence"/>
</dbReference>
<proteinExistence type="predicted"/>